<evidence type="ECO:0000313" key="12">
    <source>
        <dbReference type="Proteomes" id="UP000735302"/>
    </source>
</evidence>
<feature type="transmembrane region" description="Helical" evidence="9">
    <location>
        <begin position="65"/>
        <end position="87"/>
    </location>
</feature>
<gene>
    <name evidence="11" type="ORF">PoB_002900000</name>
</gene>
<evidence type="ECO:0000256" key="3">
    <source>
        <dbReference type="ARBA" id="ARBA00022692"/>
    </source>
</evidence>
<dbReference type="PROSITE" id="PS50262">
    <property type="entry name" value="G_PROTEIN_RECEP_F1_2"/>
    <property type="match status" value="1"/>
</dbReference>
<comment type="caution">
    <text evidence="11">The sequence shown here is derived from an EMBL/GenBank/DDBJ whole genome shotgun (WGS) entry which is preliminary data.</text>
</comment>
<feature type="transmembrane region" description="Helical" evidence="9">
    <location>
        <begin position="247"/>
        <end position="273"/>
    </location>
</feature>
<evidence type="ECO:0000256" key="1">
    <source>
        <dbReference type="ARBA" id="ARBA00004651"/>
    </source>
</evidence>
<dbReference type="SUPFAM" id="SSF81321">
    <property type="entry name" value="Family A G protein-coupled receptor-like"/>
    <property type="match status" value="1"/>
</dbReference>
<keyword evidence="12" id="KW-1185">Reference proteome</keyword>
<reference evidence="11 12" key="1">
    <citation type="journal article" date="2021" name="Elife">
        <title>Chloroplast acquisition without the gene transfer in kleptoplastic sea slugs, Plakobranchus ocellatus.</title>
        <authorList>
            <person name="Maeda T."/>
            <person name="Takahashi S."/>
            <person name="Yoshida T."/>
            <person name="Shimamura S."/>
            <person name="Takaki Y."/>
            <person name="Nagai Y."/>
            <person name="Toyoda A."/>
            <person name="Suzuki Y."/>
            <person name="Arimoto A."/>
            <person name="Ishii H."/>
            <person name="Satoh N."/>
            <person name="Nishiyama T."/>
            <person name="Hasebe M."/>
            <person name="Maruyama T."/>
            <person name="Minagawa J."/>
            <person name="Obokata J."/>
            <person name="Shigenobu S."/>
        </authorList>
    </citation>
    <scope>NUCLEOTIDE SEQUENCE [LARGE SCALE GENOMIC DNA]</scope>
</reference>
<feature type="transmembrane region" description="Helical" evidence="9">
    <location>
        <begin position="293"/>
        <end position="314"/>
    </location>
</feature>
<sequence>MLRNNSFAGDALKEDITSEATLWVATIVLKFCTTTFLALCSMVSNIVNIVVFCKMGFDGSLTQNFLGLSIADCLYGCIWFILSIGLIVNRFGVWRSTLSLQAFFKLGSAICSIPFFASIICTTVIAVVRCCSVVMPFHVKAIVTPRRQALAIIVLVSIQVAFSSYVYSCLQLDWQSNARNNISYITLGVCDSFFMRQRILDYYRSIFIYTSLIIINVCLCILIVTLRRSANFKKITSSGEPKTLRELQVIKTVTLVSAIFVLCNTPGLCLALLRQTLSDFKLNGYMSRTFEILFMFHNASTLVNSSVNIFVFYFSSSNYRKSFKGLLGRMK</sequence>
<proteinExistence type="predicted"/>
<keyword evidence="6 9" id="KW-0472">Membrane</keyword>
<keyword evidence="2" id="KW-1003">Cell membrane</keyword>
<dbReference type="PANTHER" id="PTHR24230:SF75">
    <property type="entry name" value="RELAXIN FAMILY PEPTIDE RECEPTOR 3"/>
    <property type="match status" value="1"/>
</dbReference>
<evidence type="ECO:0000256" key="2">
    <source>
        <dbReference type="ARBA" id="ARBA00022475"/>
    </source>
</evidence>
<evidence type="ECO:0000256" key="7">
    <source>
        <dbReference type="ARBA" id="ARBA00023170"/>
    </source>
</evidence>
<keyword evidence="8" id="KW-0807">Transducer</keyword>
<evidence type="ECO:0000259" key="10">
    <source>
        <dbReference type="PROSITE" id="PS50262"/>
    </source>
</evidence>
<dbReference type="Gene3D" id="1.20.1070.10">
    <property type="entry name" value="Rhodopsin 7-helix transmembrane proteins"/>
    <property type="match status" value="1"/>
</dbReference>
<dbReference type="InterPro" id="IPR017452">
    <property type="entry name" value="GPCR_Rhodpsn_7TM"/>
</dbReference>
<evidence type="ECO:0000256" key="4">
    <source>
        <dbReference type="ARBA" id="ARBA00022989"/>
    </source>
</evidence>
<feature type="transmembrane region" description="Helical" evidence="9">
    <location>
        <begin position="20"/>
        <end position="53"/>
    </location>
</feature>
<accession>A0AAV4A534</accession>
<protein>
    <submittedName>
        <fullName evidence="11">Chemosensory receptor a</fullName>
    </submittedName>
</protein>
<dbReference type="GO" id="GO:0007218">
    <property type="term" value="P:neuropeptide signaling pathway"/>
    <property type="evidence" value="ECO:0007669"/>
    <property type="project" value="TreeGrafter"/>
</dbReference>
<dbReference type="Pfam" id="PF00001">
    <property type="entry name" value="7tm_1"/>
    <property type="match status" value="1"/>
</dbReference>
<evidence type="ECO:0000256" key="8">
    <source>
        <dbReference type="ARBA" id="ARBA00023224"/>
    </source>
</evidence>
<dbReference type="GO" id="GO:0005886">
    <property type="term" value="C:plasma membrane"/>
    <property type="evidence" value="ECO:0007669"/>
    <property type="project" value="UniProtKB-SubCell"/>
</dbReference>
<dbReference type="GO" id="GO:0008528">
    <property type="term" value="F:G protein-coupled peptide receptor activity"/>
    <property type="evidence" value="ECO:0007669"/>
    <property type="project" value="TreeGrafter"/>
</dbReference>
<feature type="transmembrane region" description="Helical" evidence="9">
    <location>
        <begin position="206"/>
        <end position="226"/>
    </location>
</feature>
<dbReference type="PANTHER" id="PTHR24230">
    <property type="entry name" value="G-PROTEIN COUPLED RECEPTOR"/>
    <property type="match status" value="1"/>
</dbReference>
<organism evidence="11 12">
    <name type="scientific">Plakobranchus ocellatus</name>
    <dbReference type="NCBI Taxonomy" id="259542"/>
    <lineage>
        <taxon>Eukaryota</taxon>
        <taxon>Metazoa</taxon>
        <taxon>Spiralia</taxon>
        <taxon>Lophotrochozoa</taxon>
        <taxon>Mollusca</taxon>
        <taxon>Gastropoda</taxon>
        <taxon>Heterobranchia</taxon>
        <taxon>Euthyneura</taxon>
        <taxon>Panpulmonata</taxon>
        <taxon>Sacoglossa</taxon>
        <taxon>Placobranchoidea</taxon>
        <taxon>Plakobranchidae</taxon>
        <taxon>Plakobranchus</taxon>
    </lineage>
</organism>
<evidence type="ECO:0000256" key="9">
    <source>
        <dbReference type="SAM" id="Phobius"/>
    </source>
</evidence>
<evidence type="ECO:0000256" key="6">
    <source>
        <dbReference type="ARBA" id="ARBA00023136"/>
    </source>
</evidence>
<dbReference type="EMBL" id="BLXT01003598">
    <property type="protein sequence ID" value="GFO02495.1"/>
    <property type="molecule type" value="Genomic_DNA"/>
</dbReference>
<keyword evidence="4 9" id="KW-1133">Transmembrane helix</keyword>
<dbReference type="AlphaFoldDB" id="A0AAV4A534"/>
<keyword evidence="5" id="KW-0297">G-protein coupled receptor</keyword>
<evidence type="ECO:0000256" key="5">
    <source>
        <dbReference type="ARBA" id="ARBA00023040"/>
    </source>
</evidence>
<feature type="domain" description="G-protein coupled receptors family 1 profile" evidence="10">
    <location>
        <begin position="44"/>
        <end position="312"/>
    </location>
</feature>
<dbReference type="InterPro" id="IPR000276">
    <property type="entry name" value="GPCR_Rhodpsn"/>
</dbReference>
<name>A0AAV4A534_9GAST</name>
<comment type="subcellular location">
    <subcellularLocation>
        <location evidence="1">Cell membrane</location>
        <topology evidence="1">Multi-pass membrane protein</topology>
    </subcellularLocation>
</comment>
<keyword evidence="7 11" id="KW-0675">Receptor</keyword>
<evidence type="ECO:0000313" key="11">
    <source>
        <dbReference type="EMBL" id="GFO02495.1"/>
    </source>
</evidence>
<dbReference type="Proteomes" id="UP000735302">
    <property type="component" value="Unassembled WGS sequence"/>
</dbReference>
<feature type="transmembrane region" description="Helical" evidence="9">
    <location>
        <begin position="107"/>
        <end position="128"/>
    </location>
</feature>
<feature type="transmembrane region" description="Helical" evidence="9">
    <location>
        <begin position="149"/>
        <end position="167"/>
    </location>
</feature>
<keyword evidence="3 9" id="KW-0812">Transmembrane</keyword>